<dbReference type="RefSeq" id="WP_074636420.1">
    <property type="nucleotide sequence ID" value="NZ_CP160849.1"/>
</dbReference>
<dbReference type="EMBL" id="FNNB01000005">
    <property type="protein sequence ID" value="SDX21946.1"/>
    <property type="molecule type" value="Genomic_DNA"/>
</dbReference>
<evidence type="ECO:0000256" key="1">
    <source>
        <dbReference type="SAM" id="SignalP"/>
    </source>
</evidence>
<dbReference type="Proteomes" id="UP000183076">
    <property type="component" value="Unassembled WGS sequence"/>
</dbReference>
<name>A0A1H2ZX46_9RHOB</name>
<protein>
    <recommendedName>
        <fullName evidence="4">DUF2125 domain-containing protein</fullName>
    </recommendedName>
</protein>
<evidence type="ECO:0000313" key="3">
    <source>
        <dbReference type="Proteomes" id="UP000183076"/>
    </source>
</evidence>
<dbReference type="Pfam" id="PF09898">
    <property type="entry name" value="DUF2125"/>
    <property type="match status" value="1"/>
</dbReference>
<dbReference type="STRING" id="60137.SAMN04488041_105119"/>
<sequence>MIRPLFGSAALSVLFTSSSALADVTPQDVWRDWQDHMQSMGYALTATEKVSGDTLAVSNVRFDLTSEPDLGQISMSLEQLSLVQNDDGTVSVVMPDAMPLVFEITPTDPDEDRVRAALTVNQTGQDMRVSGTPTDLSSAYAAGLLGLTLDQMTVGDETFGPDNASLNVVLNNVEYASKSVLEDMRAYAQDGSIASMTFDMRFKDPKEPAIATINGTSTDMTFDGDGRLPLGIAQASDMAAMLRAGMTGAGTFTSGNSTMTVDIEDPENGNMSAAVASEGGRLTVETSADGMSYAGSRQGMALSVQPQQFPFLLSFGLDNAAFNLSAPVLKTDDAQDVALGLNLEGFTMSDMVWGMINPQGTLPRDPANLSLDVSGKARLLMDYFDPEAATRMAETGQVPAQLDSVNLNALIVDALGAKLTGNGAVTFEHDENDPSALKPTGAVDLKLVGGNTLIDTLVSSGLLPAQMAMGARMMMGMFAVPAEGEEDTLKSKLEFTRDGQILANGQRIK</sequence>
<keyword evidence="1" id="KW-0732">Signal</keyword>
<gene>
    <name evidence="2" type="ORF">SAMN04488041_105119</name>
</gene>
<evidence type="ECO:0000313" key="2">
    <source>
        <dbReference type="EMBL" id="SDX21946.1"/>
    </source>
</evidence>
<feature type="chain" id="PRO_5010216339" description="DUF2125 domain-containing protein" evidence="1">
    <location>
        <begin position="23"/>
        <end position="509"/>
    </location>
</feature>
<proteinExistence type="predicted"/>
<accession>A0A1H2ZX46</accession>
<reference evidence="3" key="1">
    <citation type="submission" date="2016-10" db="EMBL/GenBank/DDBJ databases">
        <authorList>
            <person name="Varghese N."/>
            <person name="Submissions S."/>
        </authorList>
    </citation>
    <scope>NUCLEOTIDE SEQUENCE [LARGE SCALE GENOMIC DNA]</scope>
    <source>
        <strain evidence="3">DSM 10014</strain>
    </source>
</reference>
<dbReference type="InterPro" id="IPR018666">
    <property type="entry name" value="DUF2125"/>
</dbReference>
<dbReference type="AlphaFoldDB" id="A0A1H2ZX46"/>
<evidence type="ECO:0008006" key="4">
    <source>
        <dbReference type="Google" id="ProtNLM"/>
    </source>
</evidence>
<organism evidence="2 3">
    <name type="scientific">Sulfitobacter pontiacus</name>
    <dbReference type="NCBI Taxonomy" id="60137"/>
    <lineage>
        <taxon>Bacteria</taxon>
        <taxon>Pseudomonadati</taxon>
        <taxon>Pseudomonadota</taxon>
        <taxon>Alphaproteobacteria</taxon>
        <taxon>Rhodobacterales</taxon>
        <taxon>Roseobacteraceae</taxon>
        <taxon>Sulfitobacter</taxon>
    </lineage>
</organism>
<feature type="signal peptide" evidence="1">
    <location>
        <begin position="1"/>
        <end position="22"/>
    </location>
</feature>
<dbReference type="GeneID" id="94020305"/>